<feature type="region of interest" description="Disordered" evidence="1">
    <location>
        <begin position="27"/>
        <end position="58"/>
    </location>
</feature>
<dbReference type="Proteomes" id="UP001500841">
    <property type="component" value="Unassembled WGS sequence"/>
</dbReference>
<feature type="signal peptide" evidence="2">
    <location>
        <begin position="1"/>
        <end position="22"/>
    </location>
</feature>
<feature type="chain" id="PRO_5046340026" evidence="2">
    <location>
        <begin position="23"/>
        <end position="709"/>
    </location>
</feature>
<sequence>MADKFKYLLLLLICMTAQLALAQKPLRVDPNNPNQYNPNNPGRYPNQRGYGSDTGRTRQLTGDQLIDTIRKREENARDSVIFTSKFIKVTNENFLKDSTQLFPIDTTLANFENYSRLFQPRSPKISLGGTEGLATRSLLFEPSKTIGFDVGLHALDPYFLNPEDIQYYNARVPYTLLKLVTAGRAEQIFNAMHTQNIKPNWNMGFNLDFVGSRNFYSNNHVLGQNVSNVNAALFSWYESKDKRYNMLANVILNNLKSPETGSILNDSLFTSVRGSFDKSTEAVRLPNTYENWKNTSLYIKQFYYIGRIDTTVQKNSANILPTQRVSYTFKYNVRKYEFLQNDVDTYHVFPDYYFSSNRSRDSLTVHHIQNDFGYSFYLRGKKKQAVKNELKLDVGLTHDLYSYTQFVTDTIVDQFGYKSRKPDKKQDASFQDITLHGKLSYRFSDRINLEGNVQQIAVGRDFGDFLYDAKLYLAGGKKAGRIILNGYVQNSSPPLAATSWVSNHYIFHNSFSNQKTTSVSFNYINDALQLDLKAEYFLITDYIYYQAQPGGVDAHPAQLGNPINLLKLSLGKNLSWHDLHFDNYVVYEKTDYQPTLRVPEVYTYSALYYNAFLFKVLHMSGGIDVRFNTPYLAPSYAVGLGQFYNGPNVTFSSYPVGKIFLKGTIKQTNLFVAYDYANQGMFSKGYYTVNRYPQQDAALKFGVSWFFFQ</sequence>
<dbReference type="Pfam" id="PF14121">
    <property type="entry name" value="Porin_10"/>
    <property type="match status" value="1"/>
</dbReference>
<name>A0ABP7WHL8_9SPHI</name>
<dbReference type="InterPro" id="IPR025631">
    <property type="entry name" value="Porin_10"/>
</dbReference>
<organism evidence="3 4">
    <name type="scientific">Mucilaginibacter panaciglaebae</name>
    <dbReference type="NCBI Taxonomy" id="502331"/>
    <lineage>
        <taxon>Bacteria</taxon>
        <taxon>Pseudomonadati</taxon>
        <taxon>Bacteroidota</taxon>
        <taxon>Sphingobacteriia</taxon>
        <taxon>Sphingobacteriales</taxon>
        <taxon>Sphingobacteriaceae</taxon>
        <taxon>Mucilaginibacter</taxon>
    </lineage>
</organism>
<proteinExistence type="predicted"/>
<reference evidence="4" key="1">
    <citation type="journal article" date="2019" name="Int. J. Syst. Evol. Microbiol.">
        <title>The Global Catalogue of Microorganisms (GCM) 10K type strain sequencing project: providing services to taxonomists for standard genome sequencing and annotation.</title>
        <authorList>
            <consortium name="The Broad Institute Genomics Platform"/>
            <consortium name="The Broad Institute Genome Sequencing Center for Infectious Disease"/>
            <person name="Wu L."/>
            <person name="Ma J."/>
        </authorList>
    </citation>
    <scope>NUCLEOTIDE SEQUENCE [LARGE SCALE GENOMIC DNA]</scope>
    <source>
        <strain evidence="4">JCM 17085</strain>
    </source>
</reference>
<evidence type="ECO:0000256" key="2">
    <source>
        <dbReference type="SAM" id="SignalP"/>
    </source>
</evidence>
<protein>
    <submittedName>
        <fullName evidence="3">Porin</fullName>
    </submittedName>
</protein>
<evidence type="ECO:0000313" key="4">
    <source>
        <dbReference type="Proteomes" id="UP001500841"/>
    </source>
</evidence>
<dbReference type="EMBL" id="BAABCV010000002">
    <property type="protein sequence ID" value="GAA4089156.1"/>
    <property type="molecule type" value="Genomic_DNA"/>
</dbReference>
<evidence type="ECO:0000256" key="1">
    <source>
        <dbReference type="SAM" id="MobiDB-lite"/>
    </source>
</evidence>
<accession>A0ABP7WHL8</accession>
<comment type="caution">
    <text evidence="3">The sequence shown here is derived from an EMBL/GenBank/DDBJ whole genome shotgun (WGS) entry which is preliminary data.</text>
</comment>
<keyword evidence="4" id="KW-1185">Reference proteome</keyword>
<gene>
    <name evidence="3" type="ORF">GCM10022392_08110</name>
</gene>
<keyword evidence="2" id="KW-0732">Signal</keyword>
<dbReference type="RefSeq" id="WP_345101174.1">
    <property type="nucleotide sequence ID" value="NZ_BAABCV010000002.1"/>
</dbReference>
<evidence type="ECO:0000313" key="3">
    <source>
        <dbReference type="EMBL" id="GAA4089156.1"/>
    </source>
</evidence>
<feature type="compositionally biased region" description="Low complexity" evidence="1">
    <location>
        <begin position="30"/>
        <end position="49"/>
    </location>
</feature>